<dbReference type="InterPro" id="IPR003343">
    <property type="entry name" value="Big_2"/>
</dbReference>
<evidence type="ECO:0000313" key="3">
    <source>
        <dbReference type="Proteomes" id="UP001057998"/>
    </source>
</evidence>
<dbReference type="SMART" id="SM00635">
    <property type="entry name" value="BID_2"/>
    <property type="match status" value="3"/>
</dbReference>
<dbReference type="InterPro" id="IPR008964">
    <property type="entry name" value="Invasin/intimin_cell_adhesion"/>
</dbReference>
<keyword evidence="3" id="KW-1185">Reference proteome</keyword>
<reference evidence="2" key="1">
    <citation type="submission" date="2022-07" db="EMBL/GenBank/DDBJ databases">
        <title>Genome sequencing of Photobacterium atrarenae GJH2-4.</title>
        <authorList>
            <person name="Park S.-J."/>
        </authorList>
    </citation>
    <scope>NUCLEOTIDE SEQUENCE</scope>
    <source>
        <strain evidence="2">GJH2-4</strain>
    </source>
</reference>
<feature type="domain" description="BIG2" evidence="1">
    <location>
        <begin position="463"/>
        <end position="544"/>
    </location>
</feature>
<dbReference type="SUPFAM" id="SSF63829">
    <property type="entry name" value="Calcium-dependent phosphotriesterase"/>
    <property type="match status" value="1"/>
</dbReference>
<accession>A0ABY5GMI7</accession>
<dbReference type="EMBL" id="CP101509">
    <property type="protein sequence ID" value="UTV30381.1"/>
    <property type="molecule type" value="Genomic_DNA"/>
</dbReference>
<dbReference type="RefSeq" id="WP_255391733.1">
    <property type="nucleotide sequence ID" value="NZ_CP101509.1"/>
</dbReference>
<sequence length="1123" mass="123030">MADTSVSIYAGKTLLATGKTDTHGKYAVEALIPVDQYGKIEKQPITYRAQRDDIVLYQYGGASLAEALKNNENHALITNFSTVEYVLADVDKNNFVSSTEWDAYQKRDRNVIEQNVIRYGVGLKAIIDYSATLAGFENSTVWLRALLSDSAWEEWYRLNTISYQDAWTALFNDEWFLEQEGDRFVDISQWDEKYDTIVTTEPTDAVIENIILGGIPQKVSIGDKLSPAVFALWSDVTSTDVSNLVQFVVHPEGALVVNGDSLEVKMAGPIVLQANYQGASAEIQMVAEVAETALDNIVLTGIHQQVTVGDKLQPLVSALWSDDTSTEVTSLATFTATPKKAVVVNNGQLQVVKPGNITLTAEYQGATATVQFNADQAVLASLRLDFDNRQQYLSDEFQVTAYGVHQNDYLVDFSNEATWVSSHPELLESLGNGRFLAKGTGMATVTATLGDLTATQEFDVVAKLIRFSLNLPNNSISRAETLQMSLNGEFNDGSVSVITDGIIWTSSNPDVLTIDENGVATGIIEGTSVVTATYQGNTLEETVTVIQPKIIASTPGFVDGVLTMNEGDIFEYGFKFSRSNGVEHVFTAVDNGLDFESYGFRAEVDASGIKVAEVDKDGERIRAVRAGETKLSIDNVPVELQQIFAEIGAISSTDVYDYPTKVTLPVNVVDNANVYQWNAFTGNAPAEGTSTLIQAIQSDNTLYRFWEVKGAEQDGIYLTQLTTAGETEPVLVLAATQDEHNIAHKFVSNEIIHASNGYVLLLTDSGNGAASDQQIVHRYQLSDGSTTEVVLTDFPNGKFNVTYDSFAFTPTGDLVVSHSDEAVTLHLYHFETGTWEQKASIPGVRVQTPANNTQIAVLDTQNMNNSGSFSAPVLSIFDLETQQITTQEFVVPGDAEHFCRSVETLSLAVEDALQDSGAGCMVSQKGSWDGIGYWIWDSIAELPKLHLFTDGKVQSTDDTFATAARKLDGHVLFSAGRIKDGEGNAVHEVAEIVDVEIDGIIEERVHHQRFAKQGEDLKGQYSAKTRLHDGTQFVVNNADVPNEVFAVLNHGVAVRDKDGQWSSDKYMYQLPVKIDTQWKLYNLGDTLVLSQEGNTDAKYWLLQMRKPPVEENPEVPVDPTPAQ</sequence>
<gene>
    <name evidence="2" type="ORF">NNL38_17545</name>
</gene>
<protein>
    <submittedName>
        <fullName evidence="2">Ig-like domain-containing protein</fullName>
    </submittedName>
</protein>
<proteinExistence type="predicted"/>
<dbReference type="Proteomes" id="UP001057998">
    <property type="component" value="Chromosome 2"/>
</dbReference>
<feature type="domain" description="BIG2" evidence="1">
    <location>
        <begin position="378"/>
        <end position="459"/>
    </location>
</feature>
<feature type="domain" description="BIG2" evidence="1">
    <location>
        <begin position="293"/>
        <end position="373"/>
    </location>
</feature>
<evidence type="ECO:0000313" key="2">
    <source>
        <dbReference type="EMBL" id="UTV30381.1"/>
    </source>
</evidence>
<evidence type="ECO:0000259" key="1">
    <source>
        <dbReference type="SMART" id="SM00635"/>
    </source>
</evidence>
<dbReference type="Gene3D" id="2.60.40.1080">
    <property type="match status" value="3"/>
</dbReference>
<organism evidence="2 3">
    <name type="scientific">Photobacterium atrarenae</name>
    <dbReference type="NCBI Taxonomy" id="865757"/>
    <lineage>
        <taxon>Bacteria</taxon>
        <taxon>Pseudomonadati</taxon>
        <taxon>Pseudomonadota</taxon>
        <taxon>Gammaproteobacteria</taxon>
        <taxon>Vibrionales</taxon>
        <taxon>Vibrionaceae</taxon>
        <taxon>Photobacterium</taxon>
    </lineage>
</organism>
<dbReference type="SUPFAM" id="SSF49373">
    <property type="entry name" value="Invasin/intimin cell-adhesion fragments"/>
    <property type="match status" value="1"/>
</dbReference>
<name>A0ABY5GMI7_9GAMM</name>